<evidence type="ECO:0000313" key="1">
    <source>
        <dbReference type="EMBL" id="GAJ15545.1"/>
    </source>
</evidence>
<dbReference type="AlphaFoldDB" id="X1VWJ7"/>
<name>X1VWJ7_9ZZZZ</name>
<dbReference type="EMBL" id="BARW01030073">
    <property type="protein sequence ID" value="GAJ15545.1"/>
    <property type="molecule type" value="Genomic_DNA"/>
</dbReference>
<protein>
    <submittedName>
        <fullName evidence="1">Uncharacterized protein</fullName>
    </submittedName>
</protein>
<comment type="caution">
    <text evidence="1">The sequence shown here is derived from an EMBL/GenBank/DDBJ whole genome shotgun (WGS) entry which is preliminary data.</text>
</comment>
<sequence>MSGTLIIIKMMVAGTVIKAIIFKAEAKISLNLDPSSAMT</sequence>
<proteinExistence type="predicted"/>
<feature type="non-terminal residue" evidence="1">
    <location>
        <position position="39"/>
    </location>
</feature>
<gene>
    <name evidence="1" type="ORF">S12H4_48172</name>
</gene>
<reference evidence="1" key="1">
    <citation type="journal article" date="2014" name="Front. Microbiol.">
        <title>High frequency of phylogenetically diverse reductive dehalogenase-homologous genes in deep subseafloor sedimentary metagenomes.</title>
        <authorList>
            <person name="Kawai M."/>
            <person name="Futagami T."/>
            <person name="Toyoda A."/>
            <person name="Takaki Y."/>
            <person name="Nishi S."/>
            <person name="Hori S."/>
            <person name="Arai W."/>
            <person name="Tsubouchi T."/>
            <person name="Morono Y."/>
            <person name="Uchiyama I."/>
            <person name="Ito T."/>
            <person name="Fujiyama A."/>
            <person name="Inagaki F."/>
            <person name="Takami H."/>
        </authorList>
    </citation>
    <scope>NUCLEOTIDE SEQUENCE</scope>
    <source>
        <strain evidence="1">Expedition CK06-06</strain>
    </source>
</reference>
<organism evidence="1">
    <name type="scientific">marine sediment metagenome</name>
    <dbReference type="NCBI Taxonomy" id="412755"/>
    <lineage>
        <taxon>unclassified sequences</taxon>
        <taxon>metagenomes</taxon>
        <taxon>ecological metagenomes</taxon>
    </lineage>
</organism>
<accession>X1VWJ7</accession>